<reference evidence="1 2" key="1">
    <citation type="submission" date="2019-07" db="EMBL/GenBank/DDBJ databases">
        <authorList>
            <person name="Kim J."/>
        </authorList>
    </citation>
    <scope>NUCLEOTIDE SEQUENCE [LARGE SCALE GENOMIC DNA]</scope>
    <source>
        <strain evidence="1 2">G13</strain>
    </source>
</reference>
<gene>
    <name evidence="1" type="ORF">FPZ45_22005</name>
</gene>
<evidence type="ECO:0008006" key="3">
    <source>
        <dbReference type="Google" id="ProtNLM"/>
    </source>
</evidence>
<dbReference type="EMBL" id="VNJJ01000018">
    <property type="protein sequence ID" value="TVX96102.1"/>
    <property type="molecule type" value="Genomic_DNA"/>
</dbReference>
<evidence type="ECO:0000313" key="1">
    <source>
        <dbReference type="EMBL" id="TVX96102.1"/>
    </source>
</evidence>
<organism evidence="1 2">
    <name type="scientific">Cohnella terricola</name>
    <dbReference type="NCBI Taxonomy" id="1289167"/>
    <lineage>
        <taxon>Bacteria</taxon>
        <taxon>Bacillati</taxon>
        <taxon>Bacillota</taxon>
        <taxon>Bacilli</taxon>
        <taxon>Bacillales</taxon>
        <taxon>Paenibacillaceae</taxon>
        <taxon>Cohnella</taxon>
    </lineage>
</organism>
<evidence type="ECO:0000313" key="2">
    <source>
        <dbReference type="Proteomes" id="UP000316330"/>
    </source>
</evidence>
<proteinExistence type="predicted"/>
<accession>A0A559J899</accession>
<protein>
    <recommendedName>
        <fullName evidence="3">Flagellar protein FliT</fullName>
    </recommendedName>
</protein>
<dbReference type="AlphaFoldDB" id="A0A559J899"/>
<sequence>MTNTGPTIDRLLRELHSNSELILSLDLDDESNDEIIQSIQDEQRAIRDKIDGIIREVSAFTFSSSQRSVLNDCYQLELQIKERLMPIYVQASNQLKIQQMSGKEKKARDTYSPYDAENTGYFFDLKR</sequence>
<dbReference type="RefSeq" id="WP_144706564.1">
    <property type="nucleotide sequence ID" value="NZ_VNJJ01000018.1"/>
</dbReference>
<keyword evidence="2" id="KW-1185">Reference proteome</keyword>
<dbReference type="Proteomes" id="UP000316330">
    <property type="component" value="Unassembled WGS sequence"/>
</dbReference>
<name>A0A559J899_9BACL</name>
<comment type="caution">
    <text evidence="1">The sequence shown here is derived from an EMBL/GenBank/DDBJ whole genome shotgun (WGS) entry which is preliminary data.</text>
</comment>